<evidence type="ECO:0000256" key="4">
    <source>
        <dbReference type="ARBA" id="ARBA00023163"/>
    </source>
</evidence>
<dbReference type="AlphaFoldDB" id="A0AAE3G9F1"/>
<dbReference type="PANTHER" id="PTHR35807">
    <property type="entry name" value="TRANSCRIPTIONAL REGULATOR REDD-RELATED"/>
    <property type="match status" value="1"/>
</dbReference>
<keyword evidence="4" id="KW-0804">Transcription</keyword>
<evidence type="ECO:0000259" key="6">
    <source>
        <dbReference type="PROSITE" id="PS51755"/>
    </source>
</evidence>
<keyword evidence="8" id="KW-1185">Reference proteome</keyword>
<protein>
    <submittedName>
        <fullName evidence="7">DNA-binding transcriptional activator of the SARP family</fullName>
    </submittedName>
</protein>
<dbReference type="Pfam" id="PF00486">
    <property type="entry name" value="Trans_reg_C"/>
    <property type="match status" value="1"/>
</dbReference>
<dbReference type="EMBL" id="JAMTCK010000002">
    <property type="protein sequence ID" value="MCP2164102.1"/>
    <property type="molecule type" value="Genomic_DNA"/>
</dbReference>
<comment type="caution">
    <text evidence="7">The sequence shown here is derived from an EMBL/GenBank/DDBJ whole genome shotgun (WGS) entry which is preliminary data.</text>
</comment>
<reference evidence="7" key="1">
    <citation type="submission" date="2022-06" db="EMBL/GenBank/DDBJ databases">
        <title>Genomic Encyclopedia of Archaeal and Bacterial Type Strains, Phase II (KMG-II): from individual species to whole genera.</title>
        <authorList>
            <person name="Goeker M."/>
        </authorList>
    </citation>
    <scope>NUCLEOTIDE SEQUENCE</scope>
    <source>
        <strain evidence="7">DSM 43935</strain>
    </source>
</reference>
<dbReference type="Gene3D" id="1.10.10.10">
    <property type="entry name" value="Winged helix-like DNA-binding domain superfamily/Winged helix DNA-binding domain"/>
    <property type="match status" value="1"/>
</dbReference>
<dbReference type="InterPro" id="IPR051677">
    <property type="entry name" value="AfsR-DnrI-RedD_regulator"/>
</dbReference>
<dbReference type="Pfam" id="PF03704">
    <property type="entry name" value="BTAD"/>
    <property type="match status" value="1"/>
</dbReference>
<sequence>MIRFSVLGSLELQTPQGAYVPRGPKVRKVFALLLLRANQIVDVDTLTDELWDENPPRTVITTVRTHVYHLRKMLDRESRVSTVAQLLTTQPTGYLLRTAPDQLDATVFARLVDQARVLLAQEHVTEASHLLRKALGLWRGPALANVAAGRVLGRHVLHLNELRTRALELRIETDMLLGRHRELVAELRGLLAAHPLNEWFHAHLIRALHRSGRRGEALAAFQDLRALLDRELGLEPSPELHRLQHEILTGTPAEVRPAHQVLAGLPVDARAVS</sequence>
<dbReference type="InterPro" id="IPR036388">
    <property type="entry name" value="WH-like_DNA-bd_sf"/>
</dbReference>
<dbReference type="GO" id="GO:0003677">
    <property type="term" value="F:DNA binding"/>
    <property type="evidence" value="ECO:0007669"/>
    <property type="project" value="UniProtKB-UniRule"/>
</dbReference>
<keyword evidence="2" id="KW-0805">Transcription regulation</keyword>
<feature type="domain" description="OmpR/PhoB-type" evidence="6">
    <location>
        <begin position="1"/>
        <end position="98"/>
    </location>
</feature>
<dbReference type="RefSeq" id="WP_253767432.1">
    <property type="nucleotide sequence ID" value="NZ_JAMTCK010000002.1"/>
</dbReference>
<keyword evidence="3 5" id="KW-0238">DNA-binding</keyword>
<evidence type="ECO:0000313" key="7">
    <source>
        <dbReference type="EMBL" id="MCP2164102.1"/>
    </source>
</evidence>
<dbReference type="GO" id="GO:0006355">
    <property type="term" value="P:regulation of DNA-templated transcription"/>
    <property type="evidence" value="ECO:0007669"/>
    <property type="project" value="InterPro"/>
</dbReference>
<gene>
    <name evidence="7" type="ORF">LX83_000942</name>
</gene>
<dbReference type="SMART" id="SM01043">
    <property type="entry name" value="BTAD"/>
    <property type="match status" value="1"/>
</dbReference>
<evidence type="ECO:0000256" key="3">
    <source>
        <dbReference type="ARBA" id="ARBA00023125"/>
    </source>
</evidence>
<dbReference type="InterPro" id="IPR001867">
    <property type="entry name" value="OmpR/PhoB-type_DNA-bd"/>
</dbReference>
<feature type="DNA-binding region" description="OmpR/PhoB-type" evidence="5">
    <location>
        <begin position="1"/>
        <end position="98"/>
    </location>
</feature>
<dbReference type="Gene3D" id="1.25.40.10">
    <property type="entry name" value="Tetratricopeptide repeat domain"/>
    <property type="match status" value="1"/>
</dbReference>
<accession>A0AAE3G9F1</accession>
<dbReference type="InterPro" id="IPR016032">
    <property type="entry name" value="Sig_transdc_resp-reg_C-effctor"/>
</dbReference>
<dbReference type="Proteomes" id="UP001206128">
    <property type="component" value="Unassembled WGS sequence"/>
</dbReference>
<organism evidence="7 8">
    <name type="scientific">Goodfellowiella coeruleoviolacea</name>
    <dbReference type="NCBI Taxonomy" id="334858"/>
    <lineage>
        <taxon>Bacteria</taxon>
        <taxon>Bacillati</taxon>
        <taxon>Actinomycetota</taxon>
        <taxon>Actinomycetes</taxon>
        <taxon>Pseudonocardiales</taxon>
        <taxon>Pseudonocardiaceae</taxon>
        <taxon>Goodfellowiella</taxon>
    </lineage>
</organism>
<dbReference type="PANTHER" id="PTHR35807:SF1">
    <property type="entry name" value="TRANSCRIPTIONAL REGULATOR REDD"/>
    <property type="match status" value="1"/>
</dbReference>
<evidence type="ECO:0000256" key="5">
    <source>
        <dbReference type="PROSITE-ProRule" id="PRU01091"/>
    </source>
</evidence>
<name>A0AAE3G9F1_9PSEU</name>
<dbReference type="InterPro" id="IPR005158">
    <property type="entry name" value="BTAD"/>
</dbReference>
<dbReference type="PROSITE" id="PS51755">
    <property type="entry name" value="OMPR_PHOB"/>
    <property type="match status" value="1"/>
</dbReference>
<dbReference type="CDD" id="cd15831">
    <property type="entry name" value="BTAD"/>
    <property type="match status" value="1"/>
</dbReference>
<dbReference type="InterPro" id="IPR011990">
    <property type="entry name" value="TPR-like_helical_dom_sf"/>
</dbReference>
<dbReference type="GO" id="GO:0000160">
    <property type="term" value="P:phosphorelay signal transduction system"/>
    <property type="evidence" value="ECO:0007669"/>
    <property type="project" value="InterPro"/>
</dbReference>
<dbReference type="SUPFAM" id="SSF48452">
    <property type="entry name" value="TPR-like"/>
    <property type="match status" value="1"/>
</dbReference>
<dbReference type="SUPFAM" id="SSF46894">
    <property type="entry name" value="C-terminal effector domain of the bipartite response regulators"/>
    <property type="match status" value="1"/>
</dbReference>
<evidence type="ECO:0000256" key="2">
    <source>
        <dbReference type="ARBA" id="ARBA00023015"/>
    </source>
</evidence>
<evidence type="ECO:0000256" key="1">
    <source>
        <dbReference type="ARBA" id="ARBA00005820"/>
    </source>
</evidence>
<proteinExistence type="inferred from homology"/>
<dbReference type="SMART" id="SM00862">
    <property type="entry name" value="Trans_reg_C"/>
    <property type="match status" value="1"/>
</dbReference>
<comment type="similarity">
    <text evidence="1">Belongs to the AfsR/DnrI/RedD regulatory family.</text>
</comment>
<evidence type="ECO:0000313" key="8">
    <source>
        <dbReference type="Proteomes" id="UP001206128"/>
    </source>
</evidence>